<proteinExistence type="predicted"/>
<reference evidence="2 3" key="1">
    <citation type="journal article" date="2014" name="Nature">
        <title>An environmental bacterial taxon with a large and distinct metabolic repertoire.</title>
        <authorList>
            <person name="Wilson M.C."/>
            <person name="Mori T."/>
            <person name="Ruckert C."/>
            <person name="Uria A.R."/>
            <person name="Helf M.J."/>
            <person name="Takada K."/>
            <person name="Gernert C."/>
            <person name="Steffens U.A."/>
            <person name="Heycke N."/>
            <person name="Schmitt S."/>
            <person name="Rinke C."/>
            <person name="Helfrich E.J."/>
            <person name="Brachmann A.O."/>
            <person name="Gurgui C."/>
            <person name="Wakimoto T."/>
            <person name="Kracht M."/>
            <person name="Crusemann M."/>
            <person name="Hentschel U."/>
            <person name="Abe I."/>
            <person name="Matsunaga S."/>
            <person name="Kalinowski J."/>
            <person name="Takeyama H."/>
            <person name="Piel J."/>
        </authorList>
    </citation>
    <scope>NUCLEOTIDE SEQUENCE [LARGE SCALE GENOMIC DNA]</scope>
    <source>
        <strain evidence="3">TSY2</strain>
    </source>
</reference>
<evidence type="ECO:0000313" key="3">
    <source>
        <dbReference type="Proteomes" id="UP000019140"/>
    </source>
</evidence>
<organism evidence="2 3">
    <name type="scientific">Candidatus Entotheonella gemina</name>
    <dbReference type="NCBI Taxonomy" id="1429439"/>
    <lineage>
        <taxon>Bacteria</taxon>
        <taxon>Pseudomonadati</taxon>
        <taxon>Nitrospinota/Tectimicrobiota group</taxon>
        <taxon>Candidatus Tectimicrobiota</taxon>
        <taxon>Candidatus Entotheonellia</taxon>
        <taxon>Candidatus Entotheonellales</taxon>
        <taxon>Candidatus Entotheonellaceae</taxon>
        <taxon>Candidatus Entotheonella</taxon>
    </lineage>
</organism>
<evidence type="ECO:0008006" key="4">
    <source>
        <dbReference type="Google" id="ProtNLM"/>
    </source>
</evidence>
<dbReference type="CDD" id="cd06558">
    <property type="entry name" value="crotonase-like"/>
    <property type="match status" value="1"/>
</dbReference>
<dbReference type="Proteomes" id="UP000019140">
    <property type="component" value="Unassembled WGS sequence"/>
</dbReference>
<dbReference type="SUPFAM" id="SSF52096">
    <property type="entry name" value="ClpP/crotonase"/>
    <property type="match status" value="1"/>
</dbReference>
<keyword evidence="3" id="KW-1185">Reference proteome</keyword>
<evidence type="ECO:0000256" key="1">
    <source>
        <dbReference type="SAM" id="SignalP"/>
    </source>
</evidence>
<dbReference type="InterPro" id="IPR001753">
    <property type="entry name" value="Enoyl-CoA_hydra/iso"/>
</dbReference>
<dbReference type="PANTHER" id="PTHR11941:SF54">
    <property type="entry name" value="ENOYL-COA HYDRATASE, MITOCHONDRIAL"/>
    <property type="match status" value="1"/>
</dbReference>
<feature type="signal peptide" evidence="1">
    <location>
        <begin position="1"/>
        <end position="30"/>
    </location>
</feature>
<dbReference type="Gene3D" id="3.90.226.10">
    <property type="entry name" value="2-enoyl-CoA Hydratase, Chain A, domain 1"/>
    <property type="match status" value="1"/>
</dbReference>
<protein>
    <recommendedName>
        <fullName evidence="4">Enoyl-CoA hydratase</fullName>
    </recommendedName>
</protein>
<evidence type="ECO:0000313" key="2">
    <source>
        <dbReference type="EMBL" id="ETX04987.1"/>
    </source>
</evidence>
<dbReference type="GO" id="GO:0006635">
    <property type="term" value="P:fatty acid beta-oxidation"/>
    <property type="evidence" value="ECO:0007669"/>
    <property type="project" value="TreeGrafter"/>
</dbReference>
<dbReference type="InterPro" id="IPR029045">
    <property type="entry name" value="ClpP/crotonase-like_dom_sf"/>
</dbReference>
<keyword evidence="1" id="KW-0732">Signal</keyword>
<dbReference type="EMBL" id="AZHX01001072">
    <property type="protein sequence ID" value="ETX04987.1"/>
    <property type="molecule type" value="Genomic_DNA"/>
</dbReference>
<sequence length="233" mass="24854">MMSCQRYDMPLNFIVGFMLSALICSPHASAEPAPAVFLKAFYALDEPRFYCVPGPCGAGWIKGRRFADGGDFCKGRDIAGLAEHGDASAVGLRAANTDPALSFYRKFLDVPIPVIGAVQDSAYGMGCALAALCDITIAADTARFCVPEMDRDIPPGLVMSAFHDRVGRKAIAYLVYSGDEIDADRAQDFGIVSKVVPEANLAVEVNELATKISSNSMPSVRMVKELTTGLTAS</sequence>
<dbReference type="PANTHER" id="PTHR11941">
    <property type="entry name" value="ENOYL-COA HYDRATASE-RELATED"/>
    <property type="match status" value="1"/>
</dbReference>
<comment type="caution">
    <text evidence="2">The sequence shown here is derived from an EMBL/GenBank/DDBJ whole genome shotgun (WGS) entry which is preliminary data.</text>
</comment>
<dbReference type="HOGENOM" id="CLU_1188200_0_0_7"/>
<dbReference type="Pfam" id="PF00378">
    <property type="entry name" value="ECH_1"/>
    <property type="match status" value="1"/>
</dbReference>
<dbReference type="AlphaFoldDB" id="W4M5S9"/>
<dbReference type="GO" id="GO:0003824">
    <property type="term" value="F:catalytic activity"/>
    <property type="evidence" value="ECO:0007669"/>
    <property type="project" value="UniProtKB-ARBA"/>
</dbReference>
<gene>
    <name evidence="2" type="ORF">ETSY2_25635</name>
</gene>
<feature type="chain" id="PRO_5004844771" description="Enoyl-CoA hydratase" evidence="1">
    <location>
        <begin position="31"/>
        <end position="233"/>
    </location>
</feature>
<name>W4M5S9_9BACT</name>
<accession>W4M5S9</accession>